<dbReference type="InterPro" id="IPR041657">
    <property type="entry name" value="HTH_17"/>
</dbReference>
<dbReference type="RefSeq" id="WP_121433812.1">
    <property type="nucleotide sequence ID" value="NZ_RBWU01000002.1"/>
</dbReference>
<dbReference type="SUPFAM" id="SSF46955">
    <property type="entry name" value="Putative DNA-binding domain"/>
    <property type="match status" value="1"/>
</dbReference>
<dbReference type="OrthoDB" id="5524782at2"/>
<keyword evidence="3" id="KW-1185">Reference proteome</keyword>
<evidence type="ECO:0000313" key="3">
    <source>
        <dbReference type="Proteomes" id="UP000274601"/>
    </source>
</evidence>
<dbReference type="EMBL" id="RBWU01000002">
    <property type="protein sequence ID" value="RKS76474.1"/>
    <property type="molecule type" value="Genomic_DNA"/>
</dbReference>
<dbReference type="Pfam" id="PF12728">
    <property type="entry name" value="HTH_17"/>
    <property type="match status" value="1"/>
</dbReference>
<sequence>MEAQTPLAGDDVFLTTEEVASRYRTVPSTVRYWRHIGTGPKGTVYGRRVLYRESDLRAWEREQENDGGAAA</sequence>
<dbReference type="InterPro" id="IPR009061">
    <property type="entry name" value="DNA-bd_dom_put_sf"/>
</dbReference>
<protein>
    <submittedName>
        <fullName evidence="2">Helix-turn-helix protein</fullName>
    </submittedName>
</protein>
<accession>A0A495QSJ2</accession>
<proteinExistence type="predicted"/>
<gene>
    <name evidence="2" type="ORF">BZB76_1830</name>
</gene>
<comment type="caution">
    <text evidence="2">The sequence shown here is derived from an EMBL/GenBank/DDBJ whole genome shotgun (WGS) entry which is preliminary data.</text>
</comment>
<evidence type="ECO:0000313" key="2">
    <source>
        <dbReference type="EMBL" id="RKS76474.1"/>
    </source>
</evidence>
<reference evidence="2 3" key="1">
    <citation type="submission" date="2018-10" db="EMBL/GenBank/DDBJ databases">
        <title>Genomic Encyclopedia of Archaeal and Bacterial Type Strains, Phase II (KMG-II): from individual species to whole genera.</title>
        <authorList>
            <person name="Goeker M."/>
        </authorList>
    </citation>
    <scope>NUCLEOTIDE SEQUENCE [LARGE SCALE GENOMIC DNA]</scope>
    <source>
        <strain evidence="2 3">DSM 43383</strain>
    </source>
</reference>
<dbReference type="Proteomes" id="UP000274601">
    <property type="component" value="Unassembled WGS sequence"/>
</dbReference>
<feature type="domain" description="Helix-turn-helix" evidence="1">
    <location>
        <begin position="13"/>
        <end position="63"/>
    </location>
</feature>
<dbReference type="AlphaFoldDB" id="A0A495QSJ2"/>
<organism evidence="2 3">
    <name type="scientific">Actinomadura pelletieri DSM 43383</name>
    <dbReference type="NCBI Taxonomy" id="1120940"/>
    <lineage>
        <taxon>Bacteria</taxon>
        <taxon>Bacillati</taxon>
        <taxon>Actinomycetota</taxon>
        <taxon>Actinomycetes</taxon>
        <taxon>Streptosporangiales</taxon>
        <taxon>Thermomonosporaceae</taxon>
        <taxon>Actinomadura</taxon>
    </lineage>
</organism>
<name>A0A495QSJ2_9ACTN</name>
<evidence type="ECO:0000259" key="1">
    <source>
        <dbReference type="Pfam" id="PF12728"/>
    </source>
</evidence>